<evidence type="ECO:0000256" key="4">
    <source>
        <dbReference type="ARBA" id="ARBA00023141"/>
    </source>
</evidence>
<sequence length="269" mass="27561">MIRGSTELVAIVGSPIAQVKSPENFNTWFANNNCNIAMLPIDLHEAALGSFADSLRGWQNLRGCVVTVPYKQALANCLDGLSARAAALGSVNVIRREPGGRLLGDNVDGAGFLGAARKHGFEPAGKRALVVGCGGVGSAISYALGEAGIASITLHDPSAARLGALCELLGRAFPGLGISTQVSGLEDFDLVANASPVGMGTSAELPLSAALLATLQPDTLVADVVTSPEITPLLHRARQVGCAIQTGPEMAFAQLGHLGAFMGVTPLEI</sequence>
<dbReference type="RefSeq" id="WP_096425936.1">
    <property type="nucleotide sequence ID" value="NZ_AP015029.1"/>
</dbReference>
<accession>A0A1L7NBF4</accession>
<comment type="pathway">
    <text evidence="1">Metabolic intermediate biosynthesis; chorismate biosynthesis; chorismate from D-erythrose 4-phosphate and phosphoenolpyruvate: step 4/7.</text>
</comment>
<dbReference type="CDD" id="cd01065">
    <property type="entry name" value="NAD_bind_Shikimate_DH"/>
    <property type="match status" value="1"/>
</dbReference>
<protein>
    <submittedName>
        <fullName evidence="6">Shikimate 5-dehydrogenase</fullName>
    </submittedName>
</protein>
<dbReference type="Pfam" id="PF08501">
    <property type="entry name" value="Shikimate_dh_N"/>
    <property type="match status" value="1"/>
</dbReference>
<dbReference type="GO" id="GO:0004764">
    <property type="term" value="F:shikimate 3-dehydrogenase (NADP+) activity"/>
    <property type="evidence" value="ECO:0007669"/>
    <property type="project" value="InterPro"/>
</dbReference>
<dbReference type="Proteomes" id="UP000218731">
    <property type="component" value="Chromosome 1"/>
</dbReference>
<keyword evidence="4" id="KW-0028">Amino-acid biosynthesis</keyword>
<dbReference type="PANTHER" id="PTHR21089">
    <property type="entry name" value="SHIKIMATE DEHYDROGENASE"/>
    <property type="match status" value="1"/>
</dbReference>
<dbReference type="Gene3D" id="3.40.50.720">
    <property type="entry name" value="NAD(P)-binding Rossmann-like Domain"/>
    <property type="match status" value="1"/>
</dbReference>
<gene>
    <name evidence="6" type="ORF">KF715C_ch22360</name>
</gene>
<dbReference type="GO" id="GO:0050661">
    <property type="term" value="F:NADP binding"/>
    <property type="evidence" value="ECO:0007669"/>
    <property type="project" value="TreeGrafter"/>
</dbReference>
<dbReference type="Gene3D" id="3.40.50.10860">
    <property type="entry name" value="Leucine Dehydrogenase, chain A, domain 1"/>
    <property type="match status" value="1"/>
</dbReference>
<proteinExistence type="predicted"/>
<dbReference type="PANTHER" id="PTHR21089:SF1">
    <property type="entry name" value="BIFUNCTIONAL 3-DEHYDROQUINATE DEHYDRATASE_SHIKIMATE DEHYDROGENASE, CHLOROPLASTIC"/>
    <property type="match status" value="1"/>
</dbReference>
<dbReference type="GO" id="GO:0009423">
    <property type="term" value="P:chorismate biosynthetic process"/>
    <property type="evidence" value="ECO:0007669"/>
    <property type="project" value="TreeGrafter"/>
</dbReference>
<evidence type="ECO:0000256" key="1">
    <source>
        <dbReference type="ARBA" id="ARBA00004871"/>
    </source>
</evidence>
<name>A0A1L7NBF4_PSEPU</name>
<keyword evidence="3" id="KW-0560">Oxidoreductase</keyword>
<evidence type="ECO:0000313" key="6">
    <source>
        <dbReference type="EMBL" id="BAW22809.1"/>
    </source>
</evidence>
<dbReference type="InterPro" id="IPR013708">
    <property type="entry name" value="Shikimate_DH-bd_N"/>
</dbReference>
<dbReference type="EMBL" id="AP015029">
    <property type="protein sequence ID" value="BAW22809.1"/>
    <property type="molecule type" value="Genomic_DNA"/>
</dbReference>
<evidence type="ECO:0000259" key="5">
    <source>
        <dbReference type="Pfam" id="PF08501"/>
    </source>
</evidence>
<dbReference type="GO" id="GO:0005829">
    <property type="term" value="C:cytosol"/>
    <property type="evidence" value="ECO:0007669"/>
    <property type="project" value="TreeGrafter"/>
</dbReference>
<dbReference type="SUPFAM" id="SSF51735">
    <property type="entry name" value="NAD(P)-binding Rossmann-fold domains"/>
    <property type="match status" value="1"/>
</dbReference>
<dbReference type="InterPro" id="IPR022893">
    <property type="entry name" value="Shikimate_DH_fam"/>
</dbReference>
<dbReference type="GO" id="GO:0009073">
    <property type="term" value="P:aromatic amino acid family biosynthetic process"/>
    <property type="evidence" value="ECO:0007669"/>
    <property type="project" value="UniProtKB-KW"/>
</dbReference>
<feature type="domain" description="Shikimate dehydrogenase substrate binding N-terminal" evidence="5">
    <location>
        <begin position="11"/>
        <end position="94"/>
    </location>
</feature>
<dbReference type="InterPro" id="IPR046346">
    <property type="entry name" value="Aminoacid_DH-like_N_sf"/>
</dbReference>
<reference evidence="6 7" key="1">
    <citation type="submission" date="2015-11" db="EMBL/GenBank/DDBJ databases">
        <title>Complete genome sequencing of a biphenyl-degrading bacterium, Pseudomonas putida KF715 (=NBRC110667).</title>
        <authorList>
            <person name="Suenaga H."/>
            <person name="Fujihara N."/>
            <person name="Watanabe T."/>
            <person name="Hirose J."/>
            <person name="Kimura N."/>
            <person name="Yamazoe A."/>
            <person name="Hosoyama A."/>
            <person name="Shimodaira J."/>
            <person name="Furukawa K."/>
        </authorList>
    </citation>
    <scope>NUCLEOTIDE SEQUENCE [LARGE SCALE GENOMIC DNA]</scope>
    <source>
        <strain evidence="6 7">KF715</strain>
    </source>
</reference>
<evidence type="ECO:0000256" key="2">
    <source>
        <dbReference type="ARBA" id="ARBA00022857"/>
    </source>
</evidence>
<dbReference type="AlphaFoldDB" id="A0A1L7NBF4"/>
<dbReference type="SUPFAM" id="SSF53223">
    <property type="entry name" value="Aminoacid dehydrogenase-like, N-terminal domain"/>
    <property type="match status" value="1"/>
</dbReference>
<keyword evidence="4" id="KW-0057">Aromatic amino acid biosynthesis</keyword>
<evidence type="ECO:0000256" key="3">
    <source>
        <dbReference type="ARBA" id="ARBA00023002"/>
    </source>
</evidence>
<evidence type="ECO:0000313" key="7">
    <source>
        <dbReference type="Proteomes" id="UP000218731"/>
    </source>
</evidence>
<dbReference type="GO" id="GO:0019632">
    <property type="term" value="P:shikimate metabolic process"/>
    <property type="evidence" value="ECO:0007669"/>
    <property type="project" value="TreeGrafter"/>
</dbReference>
<keyword evidence="2" id="KW-0521">NADP</keyword>
<dbReference type="InterPro" id="IPR036291">
    <property type="entry name" value="NAD(P)-bd_dom_sf"/>
</dbReference>
<organism evidence="6 7">
    <name type="scientific">Pseudomonas putida</name>
    <name type="common">Arthrobacter siderocapsulatus</name>
    <dbReference type="NCBI Taxonomy" id="303"/>
    <lineage>
        <taxon>Bacteria</taxon>
        <taxon>Pseudomonadati</taxon>
        <taxon>Pseudomonadota</taxon>
        <taxon>Gammaproteobacteria</taxon>
        <taxon>Pseudomonadales</taxon>
        <taxon>Pseudomonadaceae</taxon>
        <taxon>Pseudomonas</taxon>
    </lineage>
</organism>